<comment type="catalytic activity">
    <reaction evidence="2">
        <text>2 GTP = 3',3'-c-di-GMP + 2 diphosphate</text>
        <dbReference type="Rhea" id="RHEA:24898"/>
        <dbReference type="ChEBI" id="CHEBI:33019"/>
        <dbReference type="ChEBI" id="CHEBI:37565"/>
        <dbReference type="ChEBI" id="CHEBI:58805"/>
        <dbReference type="EC" id="2.7.7.65"/>
    </reaction>
</comment>
<accession>A0A2Z2P2Q0</accession>
<evidence type="ECO:0000313" key="4">
    <source>
        <dbReference type="EMBL" id="ASJ75640.1"/>
    </source>
</evidence>
<proteinExistence type="predicted"/>
<dbReference type="PANTHER" id="PTHR45138:SF9">
    <property type="entry name" value="DIGUANYLATE CYCLASE DGCM-RELATED"/>
    <property type="match status" value="1"/>
</dbReference>
<dbReference type="SMART" id="SM00267">
    <property type="entry name" value="GGDEF"/>
    <property type="match status" value="1"/>
</dbReference>
<evidence type="ECO:0000313" key="5">
    <source>
        <dbReference type="Proteomes" id="UP000250079"/>
    </source>
</evidence>
<dbReference type="AlphaFoldDB" id="A0A2Z2P2Q0"/>
<dbReference type="GO" id="GO:0005886">
    <property type="term" value="C:plasma membrane"/>
    <property type="evidence" value="ECO:0007669"/>
    <property type="project" value="TreeGrafter"/>
</dbReference>
<dbReference type="InterPro" id="IPR000160">
    <property type="entry name" value="GGDEF_dom"/>
</dbReference>
<evidence type="ECO:0000256" key="1">
    <source>
        <dbReference type="ARBA" id="ARBA00012528"/>
    </source>
</evidence>
<dbReference type="PANTHER" id="PTHR45138">
    <property type="entry name" value="REGULATORY COMPONENTS OF SENSORY TRANSDUCTION SYSTEM"/>
    <property type="match status" value="1"/>
</dbReference>
<keyword evidence="4" id="KW-0808">Transferase</keyword>
<dbReference type="GO" id="GO:0052621">
    <property type="term" value="F:diguanylate cyclase activity"/>
    <property type="evidence" value="ECO:0007669"/>
    <property type="project" value="UniProtKB-EC"/>
</dbReference>
<dbReference type="OrthoDB" id="9812260at2"/>
<sequence length="309" mass="34452">MIALSSKQTAVTPSDILSQQRLDTQLKQLEFNALLFRKLDLERLFECLLTEGQSFVKFDGLQYLAADRGVDIMLGFSRQHRQRFELKLGEHSLGEVILMRSRAFTARDARDAERLAESLVYPLDNALEHHKAIMKVTTDPATGLRNQLALDDMLPREIRLVRRVEQPLSVILLSVDYLDSIASDHGEAVGKDAWLSVATTLSGRLRQSDLIFRSDDDNFCILLNQTDLEGALILAERLRQVVDHCVSFDNVQFVLTANAGVTELSEADDAVSVLARAGEALRVASELGPNQVRAIAAEVVCENDDSKEF</sequence>
<dbReference type="Pfam" id="PF00990">
    <property type="entry name" value="GGDEF"/>
    <property type="match status" value="1"/>
</dbReference>
<dbReference type="GO" id="GO:0043709">
    <property type="term" value="P:cell adhesion involved in single-species biofilm formation"/>
    <property type="evidence" value="ECO:0007669"/>
    <property type="project" value="TreeGrafter"/>
</dbReference>
<dbReference type="GO" id="GO:1902201">
    <property type="term" value="P:negative regulation of bacterial-type flagellum-dependent cell motility"/>
    <property type="evidence" value="ECO:0007669"/>
    <property type="project" value="TreeGrafter"/>
</dbReference>
<gene>
    <name evidence="4" type="primary">dosC</name>
    <name evidence="4" type="ORF">IMCC3135_27940</name>
</gene>
<dbReference type="EC" id="2.7.7.65" evidence="1"/>
<reference evidence="4 5" key="1">
    <citation type="submission" date="2016-12" db="EMBL/GenBank/DDBJ databases">
        <authorList>
            <person name="Song W.-J."/>
            <person name="Kurnit D.M."/>
        </authorList>
    </citation>
    <scope>NUCLEOTIDE SEQUENCE [LARGE SCALE GENOMIC DNA]</scope>
    <source>
        <strain evidence="4 5">IMCC3135</strain>
    </source>
</reference>
<protein>
    <recommendedName>
        <fullName evidence="1">diguanylate cyclase</fullName>
        <ecNumber evidence="1">2.7.7.65</ecNumber>
    </recommendedName>
</protein>
<dbReference type="InterPro" id="IPR029787">
    <property type="entry name" value="Nucleotide_cyclase"/>
</dbReference>
<dbReference type="RefSeq" id="WP_088920533.1">
    <property type="nucleotide sequence ID" value="NZ_CP018632.1"/>
</dbReference>
<keyword evidence="5" id="KW-1185">Reference proteome</keyword>
<dbReference type="Gene3D" id="3.30.70.270">
    <property type="match status" value="1"/>
</dbReference>
<evidence type="ECO:0000256" key="2">
    <source>
        <dbReference type="ARBA" id="ARBA00034247"/>
    </source>
</evidence>
<dbReference type="PROSITE" id="PS50887">
    <property type="entry name" value="GGDEF"/>
    <property type="match status" value="1"/>
</dbReference>
<dbReference type="SUPFAM" id="SSF55073">
    <property type="entry name" value="Nucleotide cyclase"/>
    <property type="match status" value="1"/>
</dbReference>
<name>A0A2Z2P2Q0_9GAMM</name>
<feature type="domain" description="GGDEF" evidence="3">
    <location>
        <begin position="166"/>
        <end position="297"/>
    </location>
</feature>
<evidence type="ECO:0000259" key="3">
    <source>
        <dbReference type="PROSITE" id="PS50887"/>
    </source>
</evidence>
<dbReference type="NCBIfam" id="TIGR00254">
    <property type="entry name" value="GGDEF"/>
    <property type="match status" value="1"/>
</dbReference>
<keyword evidence="4" id="KW-0548">Nucleotidyltransferase</keyword>
<dbReference type="Proteomes" id="UP000250079">
    <property type="component" value="Chromosome"/>
</dbReference>
<organism evidence="4 5">
    <name type="scientific">Granulosicoccus antarcticus IMCC3135</name>
    <dbReference type="NCBI Taxonomy" id="1192854"/>
    <lineage>
        <taxon>Bacteria</taxon>
        <taxon>Pseudomonadati</taxon>
        <taxon>Pseudomonadota</taxon>
        <taxon>Gammaproteobacteria</taxon>
        <taxon>Chromatiales</taxon>
        <taxon>Granulosicoccaceae</taxon>
        <taxon>Granulosicoccus</taxon>
    </lineage>
</organism>
<dbReference type="CDD" id="cd01949">
    <property type="entry name" value="GGDEF"/>
    <property type="match status" value="1"/>
</dbReference>
<dbReference type="EMBL" id="CP018632">
    <property type="protein sequence ID" value="ASJ75640.1"/>
    <property type="molecule type" value="Genomic_DNA"/>
</dbReference>
<dbReference type="InterPro" id="IPR050469">
    <property type="entry name" value="Diguanylate_Cyclase"/>
</dbReference>
<dbReference type="InterPro" id="IPR043128">
    <property type="entry name" value="Rev_trsase/Diguanyl_cyclase"/>
</dbReference>
<dbReference type="KEGG" id="gai:IMCC3135_27940"/>